<evidence type="ECO:0000313" key="3">
    <source>
        <dbReference type="Proteomes" id="UP001642409"/>
    </source>
</evidence>
<sequence>MQVGTSLLYVAGSCWSIIRANIVFTLVSGIRPKMDFALIYTIMYTTFNKIILRGRRNCTRSRILQTYLHFTKSGIRHSTCQEVSKYRISENRQASSIVRPTLFIYFSPAVSLRTAVFLKVQTRFVKVFSLACKFINWDKTECILKIFICAQNTFSASAVSDQTRVRMSRRSLYSIAKKVLRRCLANNVTFEGMDQILNYSIHQ</sequence>
<reference evidence="2 3" key="1">
    <citation type="submission" date="2024-07" db="EMBL/GenBank/DDBJ databases">
        <authorList>
            <person name="Akdeniz Z."/>
        </authorList>
    </citation>
    <scope>NUCLEOTIDE SEQUENCE [LARGE SCALE GENOMIC DNA]</scope>
</reference>
<dbReference type="EMBL" id="CAXDID020000190">
    <property type="protein sequence ID" value="CAL6052041.1"/>
    <property type="molecule type" value="Genomic_DNA"/>
</dbReference>
<feature type="transmembrane region" description="Helical" evidence="1">
    <location>
        <begin position="36"/>
        <end position="52"/>
    </location>
</feature>
<keyword evidence="1" id="KW-0812">Transmembrane</keyword>
<dbReference type="Proteomes" id="UP001642409">
    <property type="component" value="Unassembled WGS sequence"/>
</dbReference>
<evidence type="ECO:0000256" key="1">
    <source>
        <dbReference type="SAM" id="Phobius"/>
    </source>
</evidence>
<feature type="transmembrane region" description="Helical" evidence="1">
    <location>
        <begin position="7"/>
        <end position="30"/>
    </location>
</feature>
<organism evidence="2 3">
    <name type="scientific">Hexamita inflata</name>
    <dbReference type="NCBI Taxonomy" id="28002"/>
    <lineage>
        <taxon>Eukaryota</taxon>
        <taxon>Metamonada</taxon>
        <taxon>Diplomonadida</taxon>
        <taxon>Hexamitidae</taxon>
        <taxon>Hexamitinae</taxon>
        <taxon>Hexamita</taxon>
    </lineage>
</organism>
<accession>A0ABP1K425</accession>
<keyword evidence="1" id="KW-1133">Transmembrane helix</keyword>
<protein>
    <submittedName>
        <fullName evidence="2">Hypothetical_protein</fullName>
    </submittedName>
</protein>
<gene>
    <name evidence="2" type="ORF">HINF_LOCUS44660</name>
</gene>
<name>A0ABP1K425_9EUKA</name>
<comment type="caution">
    <text evidence="2">The sequence shown here is derived from an EMBL/GenBank/DDBJ whole genome shotgun (WGS) entry which is preliminary data.</text>
</comment>
<keyword evidence="1" id="KW-0472">Membrane</keyword>
<keyword evidence="3" id="KW-1185">Reference proteome</keyword>
<evidence type="ECO:0000313" key="2">
    <source>
        <dbReference type="EMBL" id="CAL6052041.1"/>
    </source>
</evidence>
<proteinExistence type="predicted"/>